<name>A0A841EI13_9ACTN</name>
<keyword evidence="3" id="KW-1185">Reference proteome</keyword>
<evidence type="ECO:0008006" key="4">
    <source>
        <dbReference type="Google" id="ProtNLM"/>
    </source>
</evidence>
<evidence type="ECO:0000256" key="1">
    <source>
        <dbReference type="SAM" id="MobiDB-lite"/>
    </source>
</evidence>
<reference evidence="2 3" key="1">
    <citation type="submission" date="2020-08" db="EMBL/GenBank/DDBJ databases">
        <title>Sequencing the genomes of 1000 actinobacteria strains.</title>
        <authorList>
            <person name="Klenk H.-P."/>
        </authorList>
    </citation>
    <scope>NUCLEOTIDE SEQUENCE [LARGE SCALE GENOMIC DNA]</scope>
    <source>
        <strain evidence="2 3">DSM 44593</strain>
    </source>
</reference>
<comment type="caution">
    <text evidence="2">The sequence shown here is derived from an EMBL/GenBank/DDBJ whole genome shotgun (WGS) entry which is preliminary data.</text>
</comment>
<dbReference type="RefSeq" id="WP_184637185.1">
    <property type="nucleotide sequence ID" value="NZ_BAABKT010000027.1"/>
</dbReference>
<dbReference type="AlphaFoldDB" id="A0A841EI13"/>
<sequence>MSRFCFIQDHAGAYGAKRLCTVLGMARSSYYAWRKSRPAREERAARDAELTARSAHRSQPLRDWARAVGSPLAQGLGHAR</sequence>
<proteinExistence type="predicted"/>
<evidence type="ECO:0000313" key="3">
    <source>
        <dbReference type="Proteomes" id="UP000578077"/>
    </source>
</evidence>
<organism evidence="2 3">
    <name type="scientific">Streptomonospora salina</name>
    <dbReference type="NCBI Taxonomy" id="104205"/>
    <lineage>
        <taxon>Bacteria</taxon>
        <taxon>Bacillati</taxon>
        <taxon>Actinomycetota</taxon>
        <taxon>Actinomycetes</taxon>
        <taxon>Streptosporangiales</taxon>
        <taxon>Nocardiopsidaceae</taxon>
        <taxon>Streptomonospora</taxon>
    </lineage>
</organism>
<gene>
    <name evidence="2" type="ORF">HNR25_003761</name>
</gene>
<accession>A0A841EI13</accession>
<dbReference type="Proteomes" id="UP000578077">
    <property type="component" value="Unassembled WGS sequence"/>
</dbReference>
<protein>
    <recommendedName>
        <fullName evidence="4">Transposase</fullName>
    </recommendedName>
</protein>
<evidence type="ECO:0000313" key="2">
    <source>
        <dbReference type="EMBL" id="MBB6000010.1"/>
    </source>
</evidence>
<dbReference type="EMBL" id="JACHLY010000001">
    <property type="protein sequence ID" value="MBB6000010.1"/>
    <property type="molecule type" value="Genomic_DNA"/>
</dbReference>
<feature type="region of interest" description="Disordered" evidence="1">
    <location>
        <begin position="44"/>
        <end position="66"/>
    </location>
</feature>